<dbReference type="GO" id="GO:0043842">
    <property type="term" value="F:Kdo transferase activity"/>
    <property type="evidence" value="ECO:0007669"/>
    <property type="project" value="UniProtKB-EC"/>
</dbReference>
<dbReference type="Pfam" id="PF04413">
    <property type="entry name" value="Glycos_transf_N"/>
    <property type="match status" value="1"/>
</dbReference>
<comment type="catalytic activity">
    <reaction evidence="7 10">
        <text>lipid IVA (E. coli) + CMP-3-deoxy-beta-D-manno-octulosonate = alpha-Kdo-(2-&gt;6)-lipid IVA (E. coli) + CMP + H(+)</text>
        <dbReference type="Rhea" id="RHEA:28066"/>
        <dbReference type="ChEBI" id="CHEBI:15378"/>
        <dbReference type="ChEBI" id="CHEBI:58603"/>
        <dbReference type="ChEBI" id="CHEBI:60364"/>
        <dbReference type="ChEBI" id="CHEBI:60377"/>
        <dbReference type="ChEBI" id="CHEBI:85987"/>
        <dbReference type="EC" id="2.4.99.12"/>
    </reaction>
</comment>
<organism evidence="12 13">
    <name type="scientific">Henriciella mobilis</name>
    <dbReference type="NCBI Taxonomy" id="2305467"/>
    <lineage>
        <taxon>Bacteria</taxon>
        <taxon>Pseudomonadati</taxon>
        <taxon>Pseudomonadota</taxon>
        <taxon>Alphaproteobacteria</taxon>
        <taxon>Hyphomonadales</taxon>
        <taxon>Hyphomonadaceae</taxon>
        <taxon>Henriciella</taxon>
    </lineage>
</organism>
<evidence type="ECO:0000256" key="9">
    <source>
        <dbReference type="PIRSR" id="PIRSR639901-2"/>
    </source>
</evidence>
<evidence type="ECO:0000256" key="2">
    <source>
        <dbReference type="ARBA" id="ARBA00004713"/>
    </source>
</evidence>
<name>A0A399RDA3_9PROT</name>
<comment type="caution">
    <text evidence="12">The sequence shown here is derived from an EMBL/GenBank/DDBJ whole genome shotgun (WGS) entry which is preliminary data.</text>
</comment>
<gene>
    <name evidence="12" type="ORF">D1223_11440</name>
</gene>
<dbReference type="Gene3D" id="3.40.50.2000">
    <property type="entry name" value="Glycogen Phosphorylase B"/>
    <property type="match status" value="1"/>
</dbReference>
<keyword evidence="13" id="KW-1185">Reference proteome</keyword>
<keyword evidence="5 10" id="KW-0808">Transferase</keyword>
<dbReference type="PANTHER" id="PTHR42755:SF1">
    <property type="entry name" value="3-DEOXY-D-MANNO-OCTULOSONIC ACID TRANSFERASE, MITOCHONDRIAL-RELATED"/>
    <property type="match status" value="1"/>
</dbReference>
<comment type="function">
    <text evidence="1 10">Involved in lipopolysaccharide (LPS) biosynthesis. Catalyzes the transfer of 3-deoxy-D-manno-octulosonate (Kdo) residue(s) from CMP-Kdo to lipid IV(A), the tetraacyldisaccharide-1,4'-bisphosphate precursor of lipid A.</text>
</comment>
<evidence type="ECO:0000256" key="6">
    <source>
        <dbReference type="ARBA" id="ARBA00031445"/>
    </source>
</evidence>
<evidence type="ECO:0000256" key="5">
    <source>
        <dbReference type="ARBA" id="ARBA00022679"/>
    </source>
</evidence>
<keyword evidence="10" id="KW-0472">Membrane</keyword>
<dbReference type="OrthoDB" id="9789797at2"/>
<evidence type="ECO:0000256" key="7">
    <source>
        <dbReference type="ARBA" id="ARBA00049183"/>
    </source>
</evidence>
<dbReference type="GO" id="GO:0009245">
    <property type="term" value="P:lipid A biosynthetic process"/>
    <property type="evidence" value="ECO:0007669"/>
    <property type="project" value="TreeGrafter"/>
</dbReference>
<evidence type="ECO:0000313" key="13">
    <source>
        <dbReference type="Proteomes" id="UP000266385"/>
    </source>
</evidence>
<dbReference type="GO" id="GO:0009244">
    <property type="term" value="P:lipopolysaccharide core region biosynthetic process"/>
    <property type="evidence" value="ECO:0007669"/>
    <property type="project" value="UniProtKB-UniRule"/>
</dbReference>
<dbReference type="PANTHER" id="PTHR42755">
    <property type="entry name" value="3-DEOXY-MANNO-OCTULOSONATE CYTIDYLYLTRANSFERASE"/>
    <property type="match status" value="1"/>
</dbReference>
<proteinExistence type="inferred from homology"/>
<evidence type="ECO:0000259" key="11">
    <source>
        <dbReference type="Pfam" id="PF04413"/>
    </source>
</evidence>
<feature type="domain" description="3-deoxy-D-manno-octulosonic-acid transferase N-terminal" evidence="11">
    <location>
        <begin position="36"/>
        <end position="216"/>
    </location>
</feature>
<dbReference type="InterPro" id="IPR039901">
    <property type="entry name" value="Kdotransferase"/>
</dbReference>
<sequence length="423" mass="45597">MSLARTAYEVATSAAEPLFGLVMRRRLRRGKEVEGRVGERFARPNVARPAGPLVWLHGASIGETRLLLELARTLHAHRPGLHFLLTSQTVTAAELLDRAIAQDPALKGRALHQFAPLDSPAIARRFILYWKPDAAIFAEGEIWPNLLKTLRRTDTPTALVNARMTEKSLQGWSRWSGLSRDLFGGFDVILAADRRTADGLSALAGRTVTSPGNLKAALPPPGHDADEEAALRKDFVGGRPCLVAVSTHDGEEAFVLDALALMSPRPACIIVPRHPERAPDIIRLIESRGMSHARRSTGDTATAMTDVLLADTLGEVGLFARLADTVYLGGGHAPGVGGHNPIEIIRLGRALATGPDVFNFDDAKRDLLGQPGYNIVETPADLAGGFPFPAPETELIARMESTARAPMDATVDALLPLLPEEPR</sequence>
<protein>
    <recommendedName>
        <fullName evidence="4 10">3-deoxy-D-manno-octulosonic acid transferase</fullName>
        <shortName evidence="10">Kdo transferase</shortName>
        <ecNumber evidence="3 10">2.4.99.12</ecNumber>
    </recommendedName>
    <alternativeName>
        <fullName evidence="6 10">Lipid IV(A) 3-deoxy-D-manno-octulosonic acid transferase</fullName>
    </alternativeName>
</protein>
<evidence type="ECO:0000256" key="3">
    <source>
        <dbReference type="ARBA" id="ARBA00012621"/>
    </source>
</evidence>
<dbReference type="InterPro" id="IPR038107">
    <property type="entry name" value="Glycos_transf_N_sf"/>
</dbReference>
<comment type="pathway">
    <text evidence="2 10">Bacterial outer membrane biogenesis; LPS core biosynthesis.</text>
</comment>
<dbReference type="Proteomes" id="UP000266385">
    <property type="component" value="Unassembled WGS sequence"/>
</dbReference>
<dbReference type="Gene3D" id="3.40.50.11720">
    <property type="entry name" value="3-Deoxy-D-manno-octulosonic-acid transferase, N-terminal domain"/>
    <property type="match status" value="1"/>
</dbReference>
<evidence type="ECO:0000256" key="10">
    <source>
        <dbReference type="RuleBase" id="RU365103"/>
    </source>
</evidence>
<evidence type="ECO:0000256" key="4">
    <source>
        <dbReference type="ARBA" id="ARBA00019077"/>
    </source>
</evidence>
<dbReference type="GO" id="GO:0005886">
    <property type="term" value="C:plasma membrane"/>
    <property type="evidence" value="ECO:0007669"/>
    <property type="project" value="UniProtKB-SubCell"/>
</dbReference>
<dbReference type="UniPathway" id="UPA00958"/>
<evidence type="ECO:0000256" key="1">
    <source>
        <dbReference type="ARBA" id="ARBA00003394"/>
    </source>
</evidence>
<dbReference type="EC" id="2.4.99.12" evidence="3 10"/>
<feature type="site" description="Transition state stabilizer" evidence="9">
    <location>
        <position position="215"/>
    </location>
</feature>
<evidence type="ECO:0000256" key="8">
    <source>
        <dbReference type="PIRSR" id="PIRSR639901-1"/>
    </source>
</evidence>
<keyword evidence="10" id="KW-0448">Lipopolysaccharide biosynthesis</keyword>
<dbReference type="AlphaFoldDB" id="A0A399RDA3"/>
<dbReference type="RefSeq" id="WP_119376563.1">
    <property type="nucleotide sequence ID" value="NZ_QWFX01000013.1"/>
</dbReference>
<comment type="subcellular location">
    <subcellularLocation>
        <location evidence="10">Cell membrane</location>
    </subcellularLocation>
</comment>
<keyword evidence="10" id="KW-1003">Cell membrane</keyword>
<comment type="similarity">
    <text evidence="10">Belongs to the glycosyltransferase group 1 family.</text>
</comment>
<accession>A0A399RDA3</accession>
<feature type="site" description="Transition state stabilizer" evidence="9">
    <location>
        <position position="139"/>
    </location>
</feature>
<evidence type="ECO:0000313" key="12">
    <source>
        <dbReference type="EMBL" id="RIJ28027.1"/>
    </source>
</evidence>
<dbReference type="EMBL" id="QWFX01000013">
    <property type="protein sequence ID" value="RIJ28027.1"/>
    <property type="molecule type" value="Genomic_DNA"/>
</dbReference>
<reference evidence="12 13" key="1">
    <citation type="submission" date="2018-08" db="EMBL/GenBank/DDBJ databases">
        <title>Henriciella mobilis sp. nov., isolated from seawater.</title>
        <authorList>
            <person name="Cheng H."/>
            <person name="Wu Y.-H."/>
            <person name="Xu X.-W."/>
            <person name="Guo L.-L."/>
        </authorList>
    </citation>
    <scope>NUCLEOTIDE SEQUENCE [LARGE SCALE GENOMIC DNA]</scope>
    <source>
        <strain evidence="12 13">JN25</strain>
    </source>
</reference>
<dbReference type="InterPro" id="IPR007507">
    <property type="entry name" value="Glycos_transf_N"/>
</dbReference>
<feature type="active site" description="Proton acceptor" evidence="8">
    <location>
        <position position="63"/>
    </location>
</feature>